<dbReference type="Gene3D" id="2.130.10.130">
    <property type="entry name" value="Integrin alpha, N-terminal"/>
    <property type="match status" value="1"/>
</dbReference>
<dbReference type="InterPro" id="IPR028994">
    <property type="entry name" value="Integrin_alpha_N"/>
</dbReference>
<proteinExistence type="predicted"/>
<dbReference type="PANTHER" id="PTHR36220:SF1">
    <property type="entry name" value="GAMMA TUBULIN COMPLEX COMPONENT C-TERMINAL DOMAIN-CONTAINING PROTEIN"/>
    <property type="match status" value="1"/>
</dbReference>
<keyword evidence="1 2" id="KW-0732">Signal</keyword>
<gene>
    <name evidence="3" type="ORF">AB1Y20_004614</name>
</gene>
<dbReference type="InterPro" id="IPR013517">
    <property type="entry name" value="FG-GAP"/>
</dbReference>
<dbReference type="Proteomes" id="UP001515480">
    <property type="component" value="Unassembled WGS sequence"/>
</dbReference>
<organism evidence="3 4">
    <name type="scientific">Prymnesium parvum</name>
    <name type="common">Toxic golden alga</name>
    <dbReference type="NCBI Taxonomy" id="97485"/>
    <lineage>
        <taxon>Eukaryota</taxon>
        <taxon>Haptista</taxon>
        <taxon>Haptophyta</taxon>
        <taxon>Prymnesiophyceae</taxon>
        <taxon>Prymnesiales</taxon>
        <taxon>Prymnesiaceae</taxon>
        <taxon>Prymnesium</taxon>
    </lineage>
</organism>
<evidence type="ECO:0000256" key="1">
    <source>
        <dbReference type="ARBA" id="ARBA00022729"/>
    </source>
</evidence>
<evidence type="ECO:0000313" key="4">
    <source>
        <dbReference type="Proteomes" id="UP001515480"/>
    </source>
</evidence>
<dbReference type="PANTHER" id="PTHR36220">
    <property type="entry name" value="UNNAMED PRODUCT"/>
    <property type="match status" value="1"/>
</dbReference>
<feature type="signal peptide" evidence="2">
    <location>
        <begin position="1"/>
        <end position="24"/>
    </location>
</feature>
<evidence type="ECO:0000313" key="3">
    <source>
        <dbReference type="EMBL" id="KAL1508513.1"/>
    </source>
</evidence>
<accession>A0AB34IYX1</accession>
<comment type="caution">
    <text evidence="3">The sequence shown here is derived from an EMBL/GenBank/DDBJ whole genome shotgun (WGS) entry which is preliminary data.</text>
</comment>
<keyword evidence="4" id="KW-1185">Reference proteome</keyword>
<reference evidence="3 4" key="1">
    <citation type="journal article" date="2024" name="Science">
        <title>Giant polyketide synthase enzymes in the biosynthesis of giant marine polyether toxins.</title>
        <authorList>
            <person name="Fallon T.R."/>
            <person name="Shende V.V."/>
            <person name="Wierzbicki I.H."/>
            <person name="Pendleton A.L."/>
            <person name="Watervoot N.F."/>
            <person name="Auber R.P."/>
            <person name="Gonzalez D.J."/>
            <person name="Wisecaver J.H."/>
            <person name="Moore B.S."/>
        </authorList>
    </citation>
    <scope>NUCLEOTIDE SEQUENCE [LARGE SCALE GENOMIC DNA]</scope>
    <source>
        <strain evidence="3 4">12B1</strain>
    </source>
</reference>
<dbReference type="EMBL" id="JBGBPQ010000016">
    <property type="protein sequence ID" value="KAL1508513.1"/>
    <property type="molecule type" value="Genomic_DNA"/>
</dbReference>
<evidence type="ECO:0000256" key="2">
    <source>
        <dbReference type="SAM" id="SignalP"/>
    </source>
</evidence>
<feature type="chain" id="PRO_5044199351" evidence="2">
    <location>
        <begin position="25"/>
        <end position="244"/>
    </location>
</feature>
<dbReference type="AlphaFoldDB" id="A0AB34IYX1"/>
<dbReference type="Pfam" id="PF14312">
    <property type="entry name" value="FG-GAP_2"/>
    <property type="match status" value="2"/>
</dbReference>
<sequence length="244" mass="26101">MRRERCATAFSLILLARNSWQVGASFAFEAFVKAPNAEENDLLGQSVAYSADTLVVGADGEDSCARGVDTTAAADNGCTDAGAVYVFKRSGTTWALEAYVKATNAGSDDHFGYSVALDGDTLAVGAYAEGSCTTGVATTAATDNDCSGSGAAYVFKRSGTTWALEAYVKAPNAGFSEDNFGFLVAFRGHTRGWCCQREQLCDGRGHHRRHGVRLYRCGRRLRVQTLRDDVDVRGLRESDQCGTV</sequence>
<protein>
    <submittedName>
        <fullName evidence="3">Uncharacterized protein</fullName>
    </submittedName>
</protein>
<name>A0AB34IYX1_PRYPA</name>